<sequence length="516" mass="56879">MDLYTLSKITMTTEPNPYTYYYYYNLPDGDTFTEDKEHELYWERPSGKPAGAYGGEGLGGDGRGAERDGEEGQGMYHESVHERGFIHSANIGTFITVSNIGLNLLLITLIFLRRSTRRQFVYQQVANLALSDLAFSVMVDPFTVYFELQPWRLGPSFCVAWMVLDSALPFVSFLVLVALNIDRLIYAINPELYQRAYSRLPLWVFSLLLPWILGLGTLLPLWLLNAVTWPQYGICMYGVTMKAAVASAVVSLYLPCVALIVLTVLVLVTIIGGMPEDLHEVPVLRGGVARGPVSCARPTVTARQGVNFDVPHRTVPQPNTPLVSGIHQPATTPASPHVCSNLQVKGNAQNVQGGNIARNASSTLLCEAYQDSTGRGLEEGVGGRENPMVKKSHRRLVVALCVLNILTVITQLPYGAISMLKPECMEQSCQSTIKLIQALSWMRSVTFSLHPLCLITMTTIRKTFCMACRRPEDVDREHDDRQEAANSGNTKSDNIELASINTAVVSVPHKGPGTML</sequence>
<evidence type="ECO:0000259" key="12">
    <source>
        <dbReference type="PROSITE" id="PS50262"/>
    </source>
</evidence>
<protein>
    <recommendedName>
        <fullName evidence="12">G-protein coupled receptors family 1 profile domain-containing protein</fullName>
    </recommendedName>
</protein>
<dbReference type="PANTHER" id="PTHR24248">
    <property type="entry name" value="ADRENERGIC RECEPTOR-RELATED G-PROTEIN COUPLED RECEPTOR"/>
    <property type="match status" value="1"/>
</dbReference>
<keyword evidence="6 11" id="KW-0472">Membrane</keyword>
<feature type="transmembrane region" description="Helical" evidence="11">
    <location>
        <begin position="159"/>
        <end position="181"/>
    </location>
</feature>
<keyword evidence="3 11" id="KW-0812">Transmembrane</keyword>
<feature type="compositionally biased region" description="Gly residues" evidence="10">
    <location>
        <begin position="52"/>
        <end position="62"/>
    </location>
</feature>
<evidence type="ECO:0000313" key="13">
    <source>
        <dbReference type="EMBL" id="KAK7115906.1"/>
    </source>
</evidence>
<evidence type="ECO:0000313" key="14">
    <source>
        <dbReference type="Proteomes" id="UP001374579"/>
    </source>
</evidence>
<dbReference type="GO" id="GO:0005886">
    <property type="term" value="C:plasma membrane"/>
    <property type="evidence" value="ECO:0007669"/>
    <property type="project" value="UniProtKB-SubCell"/>
</dbReference>
<dbReference type="AlphaFoldDB" id="A0AAN9GQ16"/>
<dbReference type="Gene3D" id="1.20.1070.10">
    <property type="entry name" value="Rhodopsin 7-helix transmembrane proteins"/>
    <property type="match status" value="1"/>
</dbReference>
<keyword evidence="7" id="KW-1015">Disulfide bond</keyword>
<dbReference type="GO" id="GO:0045202">
    <property type="term" value="C:synapse"/>
    <property type="evidence" value="ECO:0007669"/>
    <property type="project" value="GOC"/>
</dbReference>
<evidence type="ECO:0000256" key="1">
    <source>
        <dbReference type="ARBA" id="ARBA00004651"/>
    </source>
</evidence>
<evidence type="ECO:0000256" key="8">
    <source>
        <dbReference type="ARBA" id="ARBA00023170"/>
    </source>
</evidence>
<feature type="transmembrane region" description="Helical" evidence="11">
    <location>
        <begin position="91"/>
        <end position="113"/>
    </location>
</feature>
<dbReference type="Proteomes" id="UP001374579">
    <property type="component" value="Unassembled WGS sequence"/>
</dbReference>
<feature type="region of interest" description="Disordered" evidence="10">
    <location>
        <begin position="51"/>
        <end position="71"/>
    </location>
</feature>
<evidence type="ECO:0000256" key="4">
    <source>
        <dbReference type="ARBA" id="ARBA00022989"/>
    </source>
</evidence>
<dbReference type="Pfam" id="PF00001">
    <property type="entry name" value="7tm_1"/>
    <property type="match status" value="1"/>
</dbReference>
<reference evidence="13 14" key="1">
    <citation type="submission" date="2024-02" db="EMBL/GenBank/DDBJ databases">
        <title>Chromosome-scale genome assembly of the rough periwinkle Littorina saxatilis.</title>
        <authorList>
            <person name="De Jode A."/>
            <person name="Faria R."/>
            <person name="Formenti G."/>
            <person name="Sims Y."/>
            <person name="Smith T.P."/>
            <person name="Tracey A."/>
            <person name="Wood J.M.D."/>
            <person name="Zagrodzka Z.B."/>
            <person name="Johannesson K."/>
            <person name="Butlin R.K."/>
            <person name="Leder E.H."/>
        </authorList>
    </citation>
    <scope>NUCLEOTIDE SEQUENCE [LARGE SCALE GENOMIC DNA]</scope>
    <source>
        <strain evidence="13">Snail1</strain>
        <tissue evidence="13">Muscle</tissue>
    </source>
</reference>
<feature type="transmembrane region" description="Helical" evidence="11">
    <location>
        <begin position="396"/>
        <end position="420"/>
    </location>
</feature>
<feature type="transmembrane region" description="Helical" evidence="11">
    <location>
        <begin position="120"/>
        <end position="139"/>
    </location>
</feature>
<name>A0AAN9GQ16_9CAEN</name>
<evidence type="ECO:0000256" key="7">
    <source>
        <dbReference type="ARBA" id="ARBA00023157"/>
    </source>
</evidence>
<dbReference type="CDD" id="cd00637">
    <property type="entry name" value="7tm_classA_rhodopsin-like"/>
    <property type="match status" value="1"/>
</dbReference>
<evidence type="ECO:0000256" key="5">
    <source>
        <dbReference type="ARBA" id="ARBA00023040"/>
    </source>
</evidence>
<keyword evidence="14" id="KW-1185">Reference proteome</keyword>
<evidence type="ECO:0000256" key="9">
    <source>
        <dbReference type="ARBA" id="ARBA00023224"/>
    </source>
</evidence>
<feature type="transmembrane region" description="Helical" evidence="11">
    <location>
        <begin position="202"/>
        <end position="223"/>
    </location>
</feature>
<keyword evidence="4 11" id="KW-1133">Transmembrane helix</keyword>
<accession>A0AAN9GQ16</accession>
<dbReference type="SUPFAM" id="SSF81321">
    <property type="entry name" value="Family A G protein-coupled receptor-like"/>
    <property type="match status" value="1"/>
</dbReference>
<keyword evidence="8" id="KW-0675">Receptor</keyword>
<evidence type="ECO:0000256" key="11">
    <source>
        <dbReference type="SAM" id="Phobius"/>
    </source>
</evidence>
<comment type="caution">
    <text evidence="13">The sequence shown here is derived from an EMBL/GenBank/DDBJ whole genome shotgun (WGS) entry which is preliminary data.</text>
</comment>
<evidence type="ECO:0000256" key="10">
    <source>
        <dbReference type="SAM" id="MobiDB-lite"/>
    </source>
</evidence>
<organism evidence="13 14">
    <name type="scientific">Littorina saxatilis</name>
    <dbReference type="NCBI Taxonomy" id="31220"/>
    <lineage>
        <taxon>Eukaryota</taxon>
        <taxon>Metazoa</taxon>
        <taxon>Spiralia</taxon>
        <taxon>Lophotrochozoa</taxon>
        <taxon>Mollusca</taxon>
        <taxon>Gastropoda</taxon>
        <taxon>Caenogastropoda</taxon>
        <taxon>Littorinimorpha</taxon>
        <taxon>Littorinoidea</taxon>
        <taxon>Littorinidae</taxon>
        <taxon>Littorina</taxon>
    </lineage>
</organism>
<evidence type="ECO:0000256" key="2">
    <source>
        <dbReference type="ARBA" id="ARBA00022475"/>
    </source>
</evidence>
<proteinExistence type="predicted"/>
<dbReference type="InterPro" id="IPR000276">
    <property type="entry name" value="GPCR_Rhodpsn"/>
</dbReference>
<gene>
    <name evidence="13" type="ORF">V1264_001692</name>
</gene>
<feature type="transmembrane region" description="Helical" evidence="11">
    <location>
        <begin position="243"/>
        <end position="268"/>
    </location>
</feature>
<keyword evidence="9" id="KW-0807">Transducer</keyword>
<dbReference type="EMBL" id="JBAMIC010000001">
    <property type="protein sequence ID" value="KAK7115906.1"/>
    <property type="molecule type" value="Genomic_DNA"/>
</dbReference>
<dbReference type="PANTHER" id="PTHR24248:SF125">
    <property type="entry name" value="DOPAMINE D2-LIKE RECEPTOR"/>
    <property type="match status" value="1"/>
</dbReference>
<dbReference type="GO" id="GO:0004930">
    <property type="term" value="F:G protein-coupled receptor activity"/>
    <property type="evidence" value="ECO:0007669"/>
    <property type="project" value="UniProtKB-KW"/>
</dbReference>
<comment type="subcellular location">
    <subcellularLocation>
        <location evidence="1">Cell membrane</location>
        <topology evidence="1">Multi-pass membrane protein</topology>
    </subcellularLocation>
</comment>
<feature type="domain" description="G-protein coupled receptors family 1 profile" evidence="12">
    <location>
        <begin position="102"/>
        <end position="454"/>
    </location>
</feature>
<keyword evidence="5" id="KW-0297">G-protein coupled receptor</keyword>
<dbReference type="GO" id="GO:0001591">
    <property type="term" value="F:dopamine neurotransmitter receptor activity, coupled via Gi/Go"/>
    <property type="evidence" value="ECO:0007669"/>
    <property type="project" value="TreeGrafter"/>
</dbReference>
<keyword evidence="2" id="KW-1003">Cell membrane</keyword>
<dbReference type="PROSITE" id="PS50262">
    <property type="entry name" value="G_PROTEIN_RECEP_F1_2"/>
    <property type="match status" value="1"/>
</dbReference>
<evidence type="ECO:0000256" key="6">
    <source>
        <dbReference type="ARBA" id="ARBA00023136"/>
    </source>
</evidence>
<evidence type="ECO:0000256" key="3">
    <source>
        <dbReference type="ARBA" id="ARBA00022692"/>
    </source>
</evidence>
<dbReference type="InterPro" id="IPR017452">
    <property type="entry name" value="GPCR_Rhodpsn_7TM"/>
</dbReference>